<dbReference type="EMBL" id="JAACXV010000130">
    <property type="protein sequence ID" value="KAF7283187.1"/>
    <property type="molecule type" value="Genomic_DNA"/>
</dbReference>
<organism evidence="13 14">
    <name type="scientific">Rhynchophorus ferrugineus</name>
    <name type="common">Red palm weevil</name>
    <name type="synonym">Curculio ferrugineus</name>
    <dbReference type="NCBI Taxonomy" id="354439"/>
    <lineage>
        <taxon>Eukaryota</taxon>
        <taxon>Metazoa</taxon>
        <taxon>Ecdysozoa</taxon>
        <taxon>Arthropoda</taxon>
        <taxon>Hexapoda</taxon>
        <taxon>Insecta</taxon>
        <taxon>Pterygota</taxon>
        <taxon>Neoptera</taxon>
        <taxon>Endopterygota</taxon>
        <taxon>Coleoptera</taxon>
        <taxon>Polyphaga</taxon>
        <taxon>Cucujiformia</taxon>
        <taxon>Curculionidae</taxon>
        <taxon>Dryophthorinae</taxon>
        <taxon>Rhynchophorus</taxon>
    </lineage>
</organism>
<keyword evidence="9 12" id="KW-0472">Membrane</keyword>
<feature type="transmembrane region" description="Helical" evidence="12">
    <location>
        <begin position="154"/>
        <end position="170"/>
    </location>
</feature>
<comment type="similarity">
    <text evidence="2 11">Belongs to the fatty acid desaturase type 1 family.</text>
</comment>
<evidence type="ECO:0000256" key="3">
    <source>
        <dbReference type="ARBA" id="ARBA00022516"/>
    </source>
</evidence>
<comment type="domain">
    <text evidence="11">The histidine box domains are involved in binding the catalytic metal ions.</text>
</comment>
<feature type="transmembrane region" description="Helical" evidence="12">
    <location>
        <begin position="182"/>
        <end position="201"/>
    </location>
</feature>
<dbReference type="Proteomes" id="UP000625711">
    <property type="component" value="Unassembled WGS sequence"/>
</dbReference>
<dbReference type="GO" id="GO:0005789">
    <property type="term" value="C:endoplasmic reticulum membrane"/>
    <property type="evidence" value="ECO:0007669"/>
    <property type="project" value="TreeGrafter"/>
</dbReference>
<evidence type="ECO:0000256" key="5">
    <source>
        <dbReference type="ARBA" id="ARBA00022832"/>
    </source>
</evidence>
<evidence type="ECO:0000256" key="9">
    <source>
        <dbReference type="ARBA" id="ARBA00023136"/>
    </source>
</evidence>
<comment type="cofactor">
    <cofactor evidence="11">
        <name>Fe(2+)</name>
        <dbReference type="ChEBI" id="CHEBI:29033"/>
    </cofactor>
</comment>
<evidence type="ECO:0000256" key="8">
    <source>
        <dbReference type="ARBA" id="ARBA00023098"/>
    </source>
</evidence>
<dbReference type="GO" id="GO:0005506">
    <property type="term" value="F:iron ion binding"/>
    <property type="evidence" value="ECO:0007669"/>
    <property type="project" value="TreeGrafter"/>
</dbReference>
<keyword evidence="7 11" id="KW-0560">Oxidoreductase</keyword>
<feature type="transmembrane region" description="Helical" evidence="12">
    <location>
        <begin position="18"/>
        <end position="39"/>
    </location>
</feature>
<protein>
    <submittedName>
        <fullName evidence="13">Uncharacterized protein</fullName>
    </submittedName>
</protein>
<comment type="subcellular location">
    <subcellularLocation>
        <location evidence="1">Membrane</location>
        <topology evidence="1">Multi-pass membrane protein</topology>
    </subcellularLocation>
</comment>
<dbReference type="CDD" id="cd03505">
    <property type="entry name" value="Delta9-FADS-like"/>
    <property type="match status" value="1"/>
</dbReference>
<dbReference type="PRINTS" id="PR00075">
    <property type="entry name" value="FACDDSATRASE"/>
</dbReference>
<evidence type="ECO:0000256" key="4">
    <source>
        <dbReference type="ARBA" id="ARBA00022692"/>
    </source>
</evidence>
<name>A0A834ILJ2_RHYFE</name>
<evidence type="ECO:0000313" key="13">
    <source>
        <dbReference type="EMBL" id="KAF7283187.1"/>
    </source>
</evidence>
<proteinExistence type="inferred from homology"/>
<keyword evidence="14" id="KW-1185">Reference proteome</keyword>
<keyword evidence="5" id="KW-0276">Fatty acid metabolism</keyword>
<evidence type="ECO:0000256" key="11">
    <source>
        <dbReference type="RuleBase" id="RU000581"/>
    </source>
</evidence>
<dbReference type="AlphaFoldDB" id="A0A834ILJ2"/>
<dbReference type="PANTHER" id="PTHR11351:SF26">
    <property type="entry name" value="FATTY ACID DESATURASE DOMAIN-CONTAINING PROTEIN"/>
    <property type="match status" value="1"/>
</dbReference>
<gene>
    <name evidence="13" type="ORF">GWI33_001206</name>
</gene>
<dbReference type="GO" id="GO:0006636">
    <property type="term" value="P:unsaturated fatty acid biosynthetic process"/>
    <property type="evidence" value="ECO:0007669"/>
    <property type="project" value="TreeGrafter"/>
</dbReference>
<dbReference type="PANTHER" id="PTHR11351">
    <property type="entry name" value="ACYL-COA DESATURASE"/>
    <property type="match status" value="1"/>
</dbReference>
<keyword evidence="8" id="KW-0443">Lipid metabolism</keyword>
<evidence type="ECO:0000256" key="10">
    <source>
        <dbReference type="ARBA" id="ARBA00023160"/>
    </source>
</evidence>
<keyword evidence="4 11" id="KW-0812">Transmembrane</keyword>
<keyword evidence="10 11" id="KW-0275">Fatty acid biosynthesis</keyword>
<keyword evidence="3 11" id="KW-0444">Lipid biosynthesis</keyword>
<reference evidence="13" key="1">
    <citation type="submission" date="2020-08" db="EMBL/GenBank/DDBJ databases">
        <title>Genome sequencing and assembly of the red palm weevil Rhynchophorus ferrugineus.</title>
        <authorList>
            <person name="Dias G.B."/>
            <person name="Bergman C.M."/>
            <person name="Manee M."/>
        </authorList>
    </citation>
    <scope>NUCLEOTIDE SEQUENCE</scope>
    <source>
        <strain evidence="13">AA-2017</strain>
        <tissue evidence="13">Whole larva</tissue>
    </source>
</reference>
<evidence type="ECO:0000256" key="1">
    <source>
        <dbReference type="ARBA" id="ARBA00004141"/>
    </source>
</evidence>
<evidence type="ECO:0000256" key="7">
    <source>
        <dbReference type="ARBA" id="ARBA00023002"/>
    </source>
</evidence>
<evidence type="ECO:0000256" key="2">
    <source>
        <dbReference type="ARBA" id="ARBA00009295"/>
    </source>
</evidence>
<evidence type="ECO:0000256" key="12">
    <source>
        <dbReference type="SAM" id="Phobius"/>
    </source>
</evidence>
<sequence length="318" mass="37063">MSSDTKDKSVSTKRETNWLRVLFLIQTNICGIIALFYLLKFGCMWKTFFYSKTAGAHRLWAHRCYTASTGLKVFLMLCQTSVGNGTIYEWVRWHRLHHTFFRTELDPYNPSKGFLYSHFLGSLADLSPAQEQALKEIDLSDLENDNVVMFQKKWFYLLYALFTLLLPINAPGEYWGENMVTSFIIIGFFKYFLVLNLTWLIHSATHIWNLKSGEKYPMDSNLVFIIVKTYWLSYHYLTPWDYQIGEFGKYGNDMVSAFIRVCAALELANDLKTVDSATVRRALVKSVKEDKNITECLLEESEEVTLPSNHYLDPKKLY</sequence>
<dbReference type="GO" id="GO:0004768">
    <property type="term" value="F:stearoyl-CoA 9-desaturase activity"/>
    <property type="evidence" value="ECO:0007669"/>
    <property type="project" value="TreeGrafter"/>
</dbReference>
<dbReference type="OrthoDB" id="10260134at2759"/>
<keyword evidence="6 12" id="KW-1133">Transmembrane helix</keyword>
<comment type="caution">
    <text evidence="13">The sequence shown here is derived from an EMBL/GenBank/DDBJ whole genome shotgun (WGS) entry which is preliminary data.</text>
</comment>
<dbReference type="InterPro" id="IPR015876">
    <property type="entry name" value="Acyl-CoA_DS"/>
</dbReference>
<accession>A0A834ILJ2</accession>
<evidence type="ECO:0000313" key="14">
    <source>
        <dbReference type="Proteomes" id="UP000625711"/>
    </source>
</evidence>
<evidence type="ECO:0000256" key="6">
    <source>
        <dbReference type="ARBA" id="ARBA00022989"/>
    </source>
</evidence>